<dbReference type="GO" id="GO:0005634">
    <property type="term" value="C:nucleus"/>
    <property type="evidence" value="ECO:0007669"/>
    <property type="project" value="TreeGrafter"/>
</dbReference>
<dbReference type="GO" id="GO:0005819">
    <property type="term" value="C:spindle"/>
    <property type="evidence" value="ECO:0007669"/>
    <property type="project" value="TreeGrafter"/>
</dbReference>
<feature type="region of interest" description="Disordered" evidence="1">
    <location>
        <begin position="34"/>
        <end position="70"/>
    </location>
</feature>
<organism evidence="3 4">
    <name type="scientific">Mastacembelus armatus</name>
    <name type="common">zig-zag eel</name>
    <dbReference type="NCBI Taxonomy" id="205130"/>
    <lineage>
        <taxon>Eukaryota</taxon>
        <taxon>Metazoa</taxon>
        <taxon>Chordata</taxon>
        <taxon>Craniata</taxon>
        <taxon>Vertebrata</taxon>
        <taxon>Euteleostomi</taxon>
        <taxon>Actinopterygii</taxon>
        <taxon>Neopterygii</taxon>
        <taxon>Teleostei</taxon>
        <taxon>Neoteleostei</taxon>
        <taxon>Acanthomorphata</taxon>
        <taxon>Anabantaria</taxon>
        <taxon>Synbranchiformes</taxon>
        <taxon>Mastacembelidae</taxon>
        <taxon>Mastacembelus</taxon>
    </lineage>
</organism>
<evidence type="ECO:0000259" key="2">
    <source>
        <dbReference type="Pfam" id="PF03399"/>
    </source>
</evidence>
<dbReference type="Proteomes" id="UP000261640">
    <property type="component" value="Unplaced"/>
</dbReference>
<dbReference type="GO" id="GO:0051225">
    <property type="term" value="P:spindle assembly"/>
    <property type="evidence" value="ECO:0007669"/>
    <property type="project" value="TreeGrafter"/>
</dbReference>
<evidence type="ECO:0000313" key="4">
    <source>
        <dbReference type="Proteomes" id="UP000261640"/>
    </source>
</evidence>
<dbReference type="FunFam" id="1.25.40.990:FF:000016">
    <property type="entry name" value="Si:zfos-452g4.1"/>
    <property type="match status" value="1"/>
</dbReference>
<evidence type="ECO:0000313" key="3">
    <source>
        <dbReference type="Ensembl" id="ENSMAMP00000003715.2"/>
    </source>
</evidence>
<dbReference type="AlphaFoldDB" id="A0A3Q3RKL6"/>
<feature type="domain" description="SAC3/GANP/THP3 conserved" evidence="2">
    <location>
        <begin position="16"/>
        <end position="303"/>
    </location>
</feature>
<dbReference type="GO" id="GO:0051298">
    <property type="term" value="P:centrosome duplication"/>
    <property type="evidence" value="ECO:0007669"/>
    <property type="project" value="TreeGrafter"/>
</dbReference>
<evidence type="ECO:0000256" key="1">
    <source>
        <dbReference type="SAM" id="MobiDB-lite"/>
    </source>
</evidence>
<proteinExistence type="predicted"/>
<dbReference type="STRING" id="205130.ENSMAMP00000003715"/>
<dbReference type="PANTHER" id="PTHR12436:SF38">
    <property type="entry name" value="SAC3 DOMAIN-CONTAINING PROTEIN 1"/>
    <property type="match status" value="1"/>
</dbReference>
<feature type="compositionally biased region" description="Basic and acidic residues" evidence="1">
    <location>
        <begin position="34"/>
        <end position="58"/>
    </location>
</feature>
<dbReference type="GeneTree" id="ENSGT00940000160988"/>
<reference evidence="3" key="2">
    <citation type="submission" date="2025-09" db="UniProtKB">
        <authorList>
            <consortium name="Ensembl"/>
        </authorList>
    </citation>
    <scope>IDENTIFICATION</scope>
</reference>
<name>A0A3Q3RKL6_9TELE</name>
<dbReference type="InterPro" id="IPR045107">
    <property type="entry name" value="SAC3/GANP/THP3"/>
</dbReference>
<sequence>EEGLKETVPRGICEAMCPARELRDREAQNRLHRFEMLAGTEKSRRPRGDPLRAVKEYSRPAAGKDSTNPSDLRPPAVLLKTVCYLIDDIAASRTLHPWSEIYGFVFDRVRAVKQDMIIQRLSGLDCVAILERTVRFFIYSSYHLCGEPLQLYDPCINDTHLQENLSWLFECYATETEPHPNQEEFQALGLLYNLGSTQATQHIMGLPERLRSTPAVKLALSINRAFLERNPVRLLRLAQGLNFLQCCALHRHLLTCRRDLLLIFSHGHSSRNCRFPLDRLAQLLSLDTALTAQLCQDYGVKVNQESQVVFSKAAFTEPEQGKLYCKLYHNIVAEKQRDLTVGSIIHGCA</sequence>
<dbReference type="GO" id="GO:0005813">
    <property type="term" value="C:centrosome"/>
    <property type="evidence" value="ECO:0007669"/>
    <property type="project" value="TreeGrafter"/>
</dbReference>
<dbReference type="InterPro" id="IPR005062">
    <property type="entry name" value="SAC3/GANP/THP3_conserved"/>
</dbReference>
<dbReference type="Pfam" id="PF03399">
    <property type="entry name" value="SAC3_GANP"/>
    <property type="match status" value="1"/>
</dbReference>
<dbReference type="Ensembl" id="ENSMAMT00000003800.2">
    <property type="protein sequence ID" value="ENSMAMP00000003715.2"/>
    <property type="gene ID" value="ENSMAMG00000002540.2"/>
</dbReference>
<protein>
    <submittedName>
        <fullName evidence="3">SAC3 domain containing 1</fullName>
    </submittedName>
</protein>
<reference evidence="3" key="1">
    <citation type="submission" date="2025-08" db="UniProtKB">
        <authorList>
            <consortium name="Ensembl"/>
        </authorList>
    </citation>
    <scope>IDENTIFICATION</scope>
</reference>
<keyword evidence="4" id="KW-1185">Reference proteome</keyword>
<accession>A0A3Q3RKL6</accession>
<dbReference type="PANTHER" id="PTHR12436">
    <property type="entry name" value="80 KDA MCM3-ASSOCIATED PROTEIN"/>
    <property type="match status" value="1"/>
</dbReference>
<dbReference type="Gene3D" id="1.25.40.990">
    <property type="match status" value="1"/>
</dbReference>